<dbReference type="Pfam" id="PF10131">
    <property type="entry name" value="PTPS_related"/>
    <property type="match status" value="1"/>
</dbReference>
<keyword evidence="1" id="KW-1133">Transmembrane helix</keyword>
<feature type="transmembrane region" description="Helical" evidence="1">
    <location>
        <begin position="189"/>
        <end position="212"/>
    </location>
</feature>
<feature type="transmembrane region" description="Helical" evidence="1">
    <location>
        <begin position="319"/>
        <end position="338"/>
    </location>
</feature>
<feature type="transmembrane region" description="Helical" evidence="1">
    <location>
        <begin position="290"/>
        <end position="307"/>
    </location>
</feature>
<evidence type="ECO:0000313" key="3">
    <source>
        <dbReference type="EMBL" id="PIS28099.1"/>
    </source>
</evidence>
<feature type="transmembrane region" description="Helical" evidence="1">
    <location>
        <begin position="72"/>
        <end position="90"/>
    </location>
</feature>
<evidence type="ECO:0000259" key="2">
    <source>
        <dbReference type="Pfam" id="PF10131"/>
    </source>
</evidence>
<accession>A0A2H0XVF2</accession>
<dbReference type="AlphaFoldDB" id="A0A2H0XVF2"/>
<comment type="caution">
    <text evidence="3">The sequence shown here is derived from an EMBL/GenBank/DDBJ whole genome shotgun (WGS) entry which is preliminary data.</text>
</comment>
<feature type="transmembrane region" description="Helical" evidence="1">
    <location>
        <begin position="345"/>
        <end position="364"/>
    </location>
</feature>
<sequence length="682" mass="78525">MKNHTLIASLIFGLIFIFFFSFFAPGLIFAKTSTTGGDTISHFPTAVYLKNVLLPTGNIMGWDQGNYAGYPLFYHYFPLTFIVMAVLSFIMPIEIAFKIGTILGTFLLPVCTYFALRAMKYSFPIPLLSACFTLPFLFMEANSMWGGNIPSTLAGESSYSFSFALMILFFGTLYAGIKDQKWVVSNSLLLFGIGLSHGFTFVFIGVIALFFLFTKKDFVRNLIYLFKAFSLAVLLLGFWFIPFLGNIPYVISYVSKWYVDSIFKIIPPILMPFWGLSFVALFLNLFDRRTAYFIHVVVASFILYWLAPNIGMLDIRFVPFIQFYLTIFGATVILVFLTKIKNKELLPFIVFLAVTLWVLPHVTYIKGWIKWNYEGLETKSSWPLLQKIHYHLSETKVGRVVYEHSPKHNIFGSERIFENLSNYAGRNTLEGLYMQSSISAPFVFYIQSEVSKLHSGPFPQYKYSYLNLPAALPHLKLFNVTQYIVRSPEAKQAIKKIPQLKLEWSLDDYEIYRLTNNDGHYVVLLKNEPVLFQTNDWKQDFYAWFTNLDDLEIPLVYIKHPTAQDLKKFPLRSHDLAALPRVALPDQQPEITEKLLPQEIDFTTNLIGRPHLIKVSYHPNWQVVGADKIYLVSPSFMLVYPKQAHVRLYFGKTIYNYIGEVMSILGLLILFSSVIIKRKDAR</sequence>
<evidence type="ECO:0000256" key="1">
    <source>
        <dbReference type="SAM" id="Phobius"/>
    </source>
</evidence>
<keyword evidence="1" id="KW-0812">Transmembrane</keyword>
<name>A0A2H0XVF2_UNCSA</name>
<feature type="transmembrane region" description="Helical" evidence="1">
    <location>
        <begin position="121"/>
        <end position="138"/>
    </location>
</feature>
<feature type="domain" description="Membrane protein 6-pyruvoyl-tetrahydropterin synthase-related" evidence="2">
    <location>
        <begin position="75"/>
        <end position="534"/>
    </location>
</feature>
<proteinExistence type="predicted"/>
<evidence type="ECO:0000313" key="4">
    <source>
        <dbReference type="Proteomes" id="UP000231343"/>
    </source>
</evidence>
<feature type="transmembrane region" description="Helical" evidence="1">
    <location>
        <begin position="265"/>
        <end position="283"/>
    </location>
</feature>
<dbReference type="Proteomes" id="UP000231343">
    <property type="component" value="Unassembled WGS sequence"/>
</dbReference>
<keyword evidence="1" id="KW-0472">Membrane</keyword>
<feature type="transmembrane region" description="Helical" evidence="1">
    <location>
        <begin position="159"/>
        <end position="177"/>
    </location>
</feature>
<gene>
    <name evidence="3" type="ORF">COT42_08950</name>
</gene>
<reference evidence="3 4" key="1">
    <citation type="submission" date="2017-09" db="EMBL/GenBank/DDBJ databases">
        <title>Depth-based differentiation of microbial function through sediment-hosted aquifers and enrichment of novel symbionts in the deep terrestrial subsurface.</title>
        <authorList>
            <person name="Probst A.J."/>
            <person name="Ladd B."/>
            <person name="Jarett J.K."/>
            <person name="Geller-Mcgrath D.E."/>
            <person name="Sieber C.M."/>
            <person name="Emerson J.B."/>
            <person name="Anantharaman K."/>
            <person name="Thomas B.C."/>
            <person name="Malmstrom R."/>
            <person name="Stieglmeier M."/>
            <person name="Klingl A."/>
            <person name="Woyke T."/>
            <person name="Ryan C.M."/>
            <person name="Banfield J.F."/>
        </authorList>
    </citation>
    <scope>NUCLEOTIDE SEQUENCE [LARGE SCALE GENOMIC DNA]</scope>
    <source>
        <strain evidence="3">CG08_land_8_20_14_0_20_45_16</strain>
    </source>
</reference>
<protein>
    <recommendedName>
        <fullName evidence="2">Membrane protein 6-pyruvoyl-tetrahydropterin synthase-related domain-containing protein</fullName>
    </recommendedName>
</protein>
<feature type="transmembrane region" description="Helical" evidence="1">
    <location>
        <begin position="654"/>
        <end position="676"/>
    </location>
</feature>
<feature type="transmembrane region" description="Helical" evidence="1">
    <location>
        <begin position="95"/>
        <end position="115"/>
    </location>
</feature>
<dbReference type="InterPro" id="IPR018776">
    <property type="entry name" value="Membrane_prot_PTPS-rel_domain"/>
</dbReference>
<organism evidence="3 4">
    <name type="scientific">Candidatus Saganbacteria bacterium CG08_land_8_20_14_0_20_45_16</name>
    <dbReference type="NCBI Taxonomy" id="2014293"/>
    <lineage>
        <taxon>Bacteria</taxon>
        <taxon>Bacillati</taxon>
        <taxon>Saganbacteria</taxon>
    </lineage>
</organism>
<feature type="transmembrane region" description="Helical" evidence="1">
    <location>
        <begin position="224"/>
        <end position="245"/>
    </location>
</feature>
<dbReference type="EMBL" id="PEYM01000148">
    <property type="protein sequence ID" value="PIS28099.1"/>
    <property type="molecule type" value="Genomic_DNA"/>
</dbReference>